<evidence type="ECO:0000256" key="1">
    <source>
        <dbReference type="SAM" id="MobiDB-lite"/>
    </source>
</evidence>
<evidence type="ECO:0000313" key="2">
    <source>
        <dbReference type="EMBL" id="ORZ36995.1"/>
    </source>
</evidence>
<gene>
    <name evidence="2" type="ORF">BCR44DRAFT_1050017</name>
</gene>
<dbReference type="AlphaFoldDB" id="A0A1Y2HQX4"/>
<dbReference type="Proteomes" id="UP000193411">
    <property type="component" value="Unassembled WGS sequence"/>
</dbReference>
<keyword evidence="3" id="KW-1185">Reference proteome</keyword>
<dbReference type="EMBL" id="MCFL01000014">
    <property type="protein sequence ID" value="ORZ36995.1"/>
    <property type="molecule type" value="Genomic_DNA"/>
</dbReference>
<proteinExistence type="predicted"/>
<evidence type="ECO:0000313" key="3">
    <source>
        <dbReference type="Proteomes" id="UP000193411"/>
    </source>
</evidence>
<accession>A0A1Y2HQX4</accession>
<reference evidence="2 3" key="1">
    <citation type="submission" date="2016-07" db="EMBL/GenBank/DDBJ databases">
        <title>Pervasive Adenine N6-methylation of Active Genes in Fungi.</title>
        <authorList>
            <consortium name="DOE Joint Genome Institute"/>
            <person name="Mondo S.J."/>
            <person name="Dannebaum R.O."/>
            <person name="Kuo R.C."/>
            <person name="Labutti K."/>
            <person name="Haridas S."/>
            <person name="Kuo A."/>
            <person name="Salamov A."/>
            <person name="Ahrendt S.R."/>
            <person name="Lipzen A."/>
            <person name="Sullivan W."/>
            <person name="Andreopoulos W.B."/>
            <person name="Clum A."/>
            <person name="Lindquist E."/>
            <person name="Daum C."/>
            <person name="Ramamoorthy G.K."/>
            <person name="Gryganskyi A."/>
            <person name="Culley D."/>
            <person name="Magnuson J.K."/>
            <person name="James T.Y."/>
            <person name="O'Malley M.A."/>
            <person name="Stajich J.E."/>
            <person name="Spatafora J.W."/>
            <person name="Visel A."/>
            <person name="Grigoriev I.V."/>
        </authorList>
    </citation>
    <scope>NUCLEOTIDE SEQUENCE [LARGE SCALE GENOMIC DNA]</scope>
    <source>
        <strain evidence="2 3">PL171</strain>
    </source>
</reference>
<protein>
    <submittedName>
        <fullName evidence="2">Uncharacterized protein</fullName>
    </submittedName>
</protein>
<feature type="region of interest" description="Disordered" evidence="1">
    <location>
        <begin position="40"/>
        <end position="59"/>
    </location>
</feature>
<organism evidence="2 3">
    <name type="scientific">Catenaria anguillulae PL171</name>
    <dbReference type="NCBI Taxonomy" id="765915"/>
    <lineage>
        <taxon>Eukaryota</taxon>
        <taxon>Fungi</taxon>
        <taxon>Fungi incertae sedis</taxon>
        <taxon>Blastocladiomycota</taxon>
        <taxon>Blastocladiomycetes</taxon>
        <taxon>Blastocladiales</taxon>
        <taxon>Catenariaceae</taxon>
        <taxon>Catenaria</taxon>
    </lineage>
</organism>
<sequence length="178" mass="19373">MRTTSFISLHVHPPFSAPVALDRNAIFAIANPKSRLLSMSSIPSTKSRSNPQNSLTNTGHPFALTEIGNATLVTTPCCVSQSSMSNMRSAQVMWSSTSSMVANRMSPTRPLMHAVMTVSETLKTWATTEMHVADQSSAQSTQERWKWSGEGWLTNQPGQGFRIVSRLSSTKVSNATKG</sequence>
<comment type="caution">
    <text evidence="2">The sequence shown here is derived from an EMBL/GenBank/DDBJ whole genome shotgun (WGS) entry which is preliminary data.</text>
</comment>
<name>A0A1Y2HQX4_9FUNG</name>